<protein>
    <submittedName>
        <fullName evidence="1">Uncharacterized protein</fullName>
    </submittedName>
</protein>
<proteinExistence type="predicted"/>
<dbReference type="AlphaFoldDB" id="A0AAN7ZAB1"/>
<gene>
    <name evidence="1" type="ORF">RRF57_007280</name>
</gene>
<name>A0AAN7ZAB1_9PEZI</name>
<organism evidence="1 2">
    <name type="scientific">Xylaria bambusicola</name>
    <dbReference type="NCBI Taxonomy" id="326684"/>
    <lineage>
        <taxon>Eukaryota</taxon>
        <taxon>Fungi</taxon>
        <taxon>Dikarya</taxon>
        <taxon>Ascomycota</taxon>
        <taxon>Pezizomycotina</taxon>
        <taxon>Sordariomycetes</taxon>
        <taxon>Xylariomycetidae</taxon>
        <taxon>Xylariales</taxon>
        <taxon>Xylariaceae</taxon>
        <taxon>Xylaria</taxon>
    </lineage>
</organism>
<dbReference type="EMBL" id="JAWHQM010000020">
    <property type="protein sequence ID" value="KAK5631566.1"/>
    <property type="molecule type" value="Genomic_DNA"/>
</dbReference>
<keyword evidence="2" id="KW-1185">Reference proteome</keyword>
<accession>A0AAN7ZAB1</accession>
<sequence>MAASSGIRDKTESTSSWLGGIQSWFSSLLQVCRDPSTDMQPGKLDGVEKQVTRSAPYVPQYAGASFSRTATSREMRRQNEIL</sequence>
<reference evidence="1 2" key="1">
    <citation type="submission" date="2023-10" db="EMBL/GenBank/DDBJ databases">
        <title>Draft genome sequence of Xylaria bambusicola isolate GMP-LS, the root and basal stem rot pathogen of sugarcane in Indonesia.</title>
        <authorList>
            <person name="Selvaraj P."/>
            <person name="Muralishankar V."/>
            <person name="Muruganantham S."/>
            <person name="Sp S."/>
            <person name="Haryani S."/>
            <person name="Lau K.J.X."/>
            <person name="Naqvi N.I."/>
        </authorList>
    </citation>
    <scope>NUCLEOTIDE SEQUENCE [LARGE SCALE GENOMIC DNA]</scope>
    <source>
        <strain evidence="1">GMP-LS</strain>
    </source>
</reference>
<evidence type="ECO:0000313" key="2">
    <source>
        <dbReference type="Proteomes" id="UP001305414"/>
    </source>
</evidence>
<comment type="caution">
    <text evidence="1">The sequence shown here is derived from an EMBL/GenBank/DDBJ whole genome shotgun (WGS) entry which is preliminary data.</text>
</comment>
<dbReference type="Proteomes" id="UP001305414">
    <property type="component" value="Unassembled WGS sequence"/>
</dbReference>
<evidence type="ECO:0000313" key="1">
    <source>
        <dbReference type="EMBL" id="KAK5631566.1"/>
    </source>
</evidence>